<name>A0ABY9YRS9_9GAMM</name>
<dbReference type="Gene3D" id="3.50.50.60">
    <property type="entry name" value="FAD/NAD(P)-binding domain"/>
    <property type="match status" value="2"/>
</dbReference>
<proteinExistence type="predicted"/>
<evidence type="ECO:0000256" key="3">
    <source>
        <dbReference type="ARBA" id="ARBA00040298"/>
    </source>
</evidence>
<protein>
    <recommendedName>
        <fullName evidence="3">Pyridine nucleotide-disulfide oxidoreductase domain-containing protein 2</fullName>
    </recommendedName>
</protein>
<comment type="subunit">
    <text evidence="2">Interacts with COX5B; this interaction may contribute to localize PYROXD2 to the inner face of the inner mitochondrial membrane.</text>
</comment>
<keyword evidence="6" id="KW-1185">Reference proteome</keyword>
<sequence length="531" mass="56509">MSKATTGVWDAVIIGGGHNGLVCAAYLAQAGKRVLVLERRSVVGGAAVTEEFHPGFRNSVASYTVSLLQPKVIADLDLPAHGLRVVPRGINNFLPLDGDYLLAGPGRTQAEVARFSARDAAQLPLFEQRLEAFADVLRDTALQSPPNVGEGSWLRQLPELWRAGQLGRRLHGLEPALRQELLDLFTISASEYLDRWFESEPIKALFGFDGIVGNYASPHAPGTAYVLLHHAFGESNGVKGAWGHAIGGMGAITQAMARAAEAAGAQIRVDAGVRRVLVEQGRAVGVETEGGEVIPARAVVANVNPKLLYERLLAPDQVPAATRERMANWRCASGTFRMNVALSALPDFKVLPGAGDHLTAGIIIAPTLAYMDRAYSDAREHGWSRAPIVEMLIPSTLDDSLAPPGQHVASLFCQHVAPVLPGGRSWDDHREEVADLMIATVDQHAPGFSQLVLGRQVLSPLDLERTFGLIGGDIFHGALSLNQLFSARPMLGQADYRGALPGLYLCGSGTHPGGGVTGAPGHNAARAILSD</sequence>
<evidence type="ECO:0000256" key="2">
    <source>
        <dbReference type="ARBA" id="ARBA00038825"/>
    </source>
</evidence>
<feature type="domain" description="Amine oxidase" evidence="4">
    <location>
        <begin position="20"/>
        <end position="325"/>
    </location>
</feature>
<dbReference type="RefSeq" id="WP_311192066.1">
    <property type="nucleotide sequence ID" value="NZ_CP115541.1"/>
</dbReference>
<accession>A0ABY9YRS9</accession>
<reference evidence="5 6" key="1">
    <citation type="submission" date="2022-12" db="EMBL/GenBank/DDBJ databases">
        <title>Two new species, Stenotrophomonas aracearum and Stenotrophomonas oahuensis, isolated from Anthurium (Araceae family) in Hawaii.</title>
        <authorList>
            <person name="Chunag S.C."/>
            <person name="Dobhal S."/>
            <person name="Alvarez A."/>
            <person name="Arif M."/>
        </authorList>
    </citation>
    <scope>NUCLEOTIDE SEQUENCE [LARGE SCALE GENOMIC DNA]</scope>
    <source>
        <strain evidence="5 6">A5586</strain>
    </source>
</reference>
<comment type="function">
    <text evidence="1">Probable oxidoreductase that may play a role as regulator of mitochondrial function.</text>
</comment>
<dbReference type="PANTHER" id="PTHR10668:SF103">
    <property type="entry name" value="PYRIDINE NUCLEOTIDE-DISULFIDE OXIDOREDUCTASE DOMAIN-CONTAINING PROTEIN 2"/>
    <property type="match status" value="1"/>
</dbReference>
<dbReference type="SUPFAM" id="SSF51905">
    <property type="entry name" value="FAD/NAD(P)-binding domain"/>
    <property type="match status" value="1"/>
</dbReference>
<dbReference type="Pfam" id="PF01593">
    <property type="entry name" value="Amino_oxidase"/>
    <property type="match status" value="1"/>
</dbReference>
<dbReference type="PANTHER" id="PTHR10668">
    <property type="entry name" value="PHYTOENE DEHYDROGENASE"/>
    <property type="match status" value="1"/>
</dbReference>
<dbReference type="InterPro" id="IPR002937">
    <property type="entry name" value="Amino_oxidase"/>
</dbReference>
<evidence type="ECO:0000259" key="4">
    <source>
        <dbReference type="Pfam" id="PF01593"/>
    </source>
</evidence>
<evidence type="ECO:0000256" key="1">
    <source>
        <dbReference type="ARBA" id="ARBA00037217"/>
    </source>
</evidence>
<dbReference type="EMBL" id="CP115541">
    <property type="protein sequence ID" value="WNH52898.1"/>
    <property type="molecule type" value="Genomic_DNA"/>
</dbReference>
<evidence type="ECO:0000313" key="5">
    <source>
        <dbReference type="EMBL" id="WNH52898.1"/>
    </source>
</evidence>
<evidence type="ECO:0000313" key="6">
    <source>
        <dbReference type="Proteomes" id="UP001302072"/>
    </source>
</evidence>
<dbReference type="Proteomes" id="UP001302072">
    <property type="component" value="Chromosome"/>
</dbReference>
<dbReference type="InterPro" id="IPR036188">
    <property type="entry name" value="FAD/NAD-bd_sf"/>
</dbReference>
<organism evidence="5 6">
    <name type="scientific">Stenotrophomonas oahuensis</name>
    <dbReference type="NCBI Taxonomy" id="3003271"/>
    <lineage>
        <taxon>Bacteria</taxon>
        <taxon>Pseudomonadati</taxon>
        <taxon>Pseudomonadota</taxon>
        <taxon>Gammaproteobacteria</taxon>
        <taxon>Lysobacterales</taxon>
        <taxon>Lysobacteraceae</taxon>
        <taxon>Stenotrophomonas</taxon>
    </lineage>
</organism>
<gene>
    <name evidence="5" type="ORF">PDM29_01115</name>
</gene>